<dbReference type="OrthoDB" id="28599at2759"/>
<sequence>MISLLVLVIGVHSYTMFDGKEFLDSWALLNTAGTDIELQKNSTTNYLAATLRTWDTIRVQRSSPMQTAGQNFFSFEVYYVSDRVKTMRFRSRLFSEEYNQQTETELKPYDYIVKSGVATRVYVPLTIADEKGTLQTFSIQRIEVTDLPIDFKITTIDLQAEGVPTTNKDVVDVSDDSSNEKESKDAVPFIFVTLFALFILLAL</sequence>
<reference evidence="1 2" key="1">
    <citation type="submission" date="2012-10" db="EMBL/GenBank/DDBJ databases">
        <authorList>
            <person name="Zafar N."/>
            <person name="Inman J."/>
            <person name="Hall N."/>
            <person name="Lorenzi H."/>
            <person name="Caler E."/>
        </authorList>
    </citation>
    <scope>NUCLEOTIDE SEQUENCE [LARGE SCALE GENOMIC DNA]</scope>
    <source>
        <strain evidence="1 2">IP1</strain>
    </source>
</reference>
<dbReference type="VEuPathDB" id="AmoebaDB:EIN_408850"/>
<organism evidence="1 2">
    <name type="scientific">Entamoeba invadens IP1</name>
    <dbReference type="NCBI Taxonomy" id="370355"/>
    <lineage>
        <taxon>Eukaryota</taxon>
        <taxon>Amoebozoa</taxon>
        <taxon>Evosea</taxon>
        <taxon>Archamoebae</taxon>
        <taxon>Mastigamoebida</taxon>
        <taxon>Entamoebidae</taxon>
        <taxon>Entamoeba</taxon>
    </lineage>
</organism>
<protein>
    <submittedName>
        <fullName evidence="1">Uncharacterized protein</fullName>
    </submittedName>
</protein>
<dbReference type="AlphaFoldDB" id="A0A0A1TWQ1"/>
<proteinExistence type="predicted"/>
<evidence type="ECO:0000313" key="2">
    <source>
        <dbReference type="Proteomes" id="UP000014680"/>
    </source>
</evidence>
<name>A0A0A1TWQ1_ENTIV</name>
<dbReference type="KEGG" id="eiv:EIN_408850"/>
<accession>A0A0A1TWQ1</accession>
<dbReference type="Proteomes" id="UP000014680">
    <property type="component" value="Unassembled WGS sequence"/>
</dbReference>
<keyword evidence="2" id="KW-1185">Reference proteome</keyword>
<gene>
    <name evidence="1" type="ORF">EIN_408850</name>
</gene>
<dbReference type="EMBL" id="KB207048">
    <property type="protein sequence ID" value="ELP85606.1"/>
    <property type="molecule type" value="Genomic_DNA"/>
</dbReference>
<dbReference type="GeneID" id="14884544"/>
<dbReference type="OMA" id="PMQTAGQ"/>
<dbReference type="RefSeq" id="XP_004184952.1">
    <property type="nucleotide sequence ID" value="XM_004184904.1"/>
</dbReference>
<evidence type="ECO:0000313" key="1">
    <source>
        <dbReference type="EMBL" id="ELP85606.1"/>
    </source>
</evidence>